<accession>A0A512N5Q4</accession>
<evidence type="ECO:0000313" key="3">
    <source>
        <dbReference type="Proteomes" id="UP000321058"/>
    </source>
</evidence>
<proteinExistence type="predicted"/>
<dbReference type="Pfam" id="PF01575">
    <property type="entry name" value="MaoC_dehydratas"/>
    <property type="match status" value="1"/>
</dbReference>
<dbReference type="PANTHER" id="PTHR42993:SF1">
    <property type="entry name" value="MAOC-LIKE DEHYDRATASE DOMAIN-CONTAINING PROTEIN"/>
    <property type="match status" value="1"/>
</dbReference>
<dbReference type="Proteomes" id="UP000321058">
    <property type="component" value="Unassembled WGS sequence"/>
</dbReference>
<name>A0A512N5Q4_9HYPH</name>
<sequence>MTEDIVAKRIVQSPQAMKALVGQELGVSDWLVMTQERINTFAEASGDHQWIHVDVERCKTDMPDGKTIAHGNLTLAVIATFGRDVLKIDNVRNGINYGSNKVRFTNPVQVGARIRGRQKLLAADDMPNGGIRMTYQWTVEIEGKERPACVAETMSIAYAKT</sequence>
<dbReference type="EMBL" id="BKAJ01000030">
    <property type="protein sequence ID" value="GEP54322.1"/>
    <property type="molecule type" value="Genomic_DNA"/>
</dbReference>
<reference evidence="2 3" key="1">
    <citation type="submission" date="2019-07" db="EMBL/GenBank/DDBJ databases">
        <title>Whole genome shotgun sequence of Reyranella soli NBRC 108950.</title>
        <authorList>
            <person name="Hosoyama A."/>
            <person name="Uohara A."/>
            <person name="Ohji S."/>
            <person name="Ichikawa N."/>
        </authorList>
    </citation>
    <scope>NUCLEOTIDE SEQUENCE [LARGE SCALE GENOMIC DNA]</scope>
    <source>
        <strain evidence="2 3">NBRC 108950</strain>
    </source>
</reference>
<protein>
    <submittedName>
        <fullName evidence="2">MaoC family dehydratase</fullName>
    </submittedName>
</protein>
<keyword evidence="3" id="KW-1185">Reference proteome</keyword>
<evidence type="ECO:0000259" key="1">
    <source>
        <dbReference type="Pfam" id="PF01575"/>
    </source>
</evidence>
<dbReference type="CDD" id="cd03450">
    <property type="entry name" value="NodN"/>
    <property type="match status" value="1"/>
</dbReference>
<gene>
    <name evidence="2" type="ORF">RSO01_14880</name>
</gene>
<dbReference type="InterPro" id="IPR002539">
    <property type="entry name" value="MaoC-like_dom"/>
</dbReference>
<organism evidence="2 3">
    <name type="scientific">Reyranella soli</name>
    <dbReference type="NCBI Taxonomy" id="1230389"/>
    <lineage>
        <taxon>Bacteria</taxon>
        <taxon>Pseudomonadati</taxon>
        <taxon>Pseudomonadota</taxon>
        <taxon>Alphaproteobacteria</taxon>
        <taxon>Hyphomicrobiales</taxon>
        <taxon>Reyranellaceae</taxon>
        <taxon>Reyranella</taxon>
    </lineage>
</organism>
<evidence type="ECO:0000313" key="2">
    <source>
        <dbReference type="EMBL" id="GEP54322.1"/>
    </source>
</evidence>
<dbReference type="AlphaFoldDB" id="A0A512N5Q4"/>
<dbReference type="PANTHER" id="PTHR42993">
    <property type="entry name" value="MAOC-LIKE DEHYDRATASE DOMAIN-CONTAINING PROTEIN"/>
    <property type="match status" value="1"/>
</dbReference>
<dbReference type="Gene3D" id="3.10.129.10">
    <property type="entry name" value="Hotdog Thioesterase"/>
    <property type="match status" value="1"/>
</dbReference>
<dbReference type="SUPFAM" id="SSF54637">
    <property type="entry name" value="Thioesterase/thiol ester dehydrase-isomerase"/>
    <property type="match status" value="1"/>
</dbReference>
<dbReference type="InterPro" id="IPR029069">
    <property type="entry name" value="HotDog_dom_sf"/>
</dbReference>
<dbReference type="InterPro" id="IPR039375">
    <property type="entry name" value="NodN-like"/>
</dbReference>
<feature type="domain" description="MaoC-like" evidence="1">
    <location>
        <begin position="20"/>
        <end position="120"/>
    </location>
</feature>
<comment type="caution">
    <text evidence="2">The sequence shown here is derived from an EMBL/GenBank/DDBJ whole genome shotgun (WGS) entry which is preliminary data.</text>
</comment>